<evidence type="ECO:0000256" key="1">
    <source>
        <dbReference type="SAM" id="MobiDB-lite"/>
    </source>
</evidence>
<sequence length="365" mass="40279">MLMPQAKKYLQANNIKMAHLIGLRVEKALHCTTTDQITSPVFAPEGGVDMGCCASTQSGSSYPPQNANNHSSTRAFTTSQPQSNPHLPRPSTNTSSQSTNHRGSRSNQSPLAQHINLPLKPHVWRSRNRTWTRQQLDRERAVFFDTRTAGRTEIWQTLRAALEILWAGGEPEDHDGGVGTAQQILDAADITIPTGDLAVGGAFDAFGVHYKMPPEIVSDPENIVASPEVSGQDDEADKSVESEELDEDEILRRREEKGKAVINTKDLIHVKARLSDGQIPDLVVSVGKDDSVRFIARRIFEEAQLAPPTRLKIAYMGKVLKENQSLTAQGWNPEHMNLGIEADVKMETRAVFGQTEEQLGSLFKT</sequence>
<reference evidence="3 4" key="1">
    <citation type="submission" date="2020-03" db="EMBL/GenBank/DDBJ databases">
        <title>Draft Genome Sequence of Cudoniella acicularis.</title>
        <authorList>
            <person name="Buettner E."/>
            <person name="Kellner H."/>
        </authorList>
    </citation>
    <scope>NUCLEOTIDE SEQUENCE [LARGE SCALE GENOMIC DNA]</scope>
    <source>
        <strain evidence="3 4">DSM 108380</strain>
    </source>
</reference>
<feature type="region of interest" description="Disordered" evidence="1">
    <location>
        <begin position="58"/>
        <end position="119"/>
    </location>
</feature>
<dbReference type="CDD" id="cd17039">
    <property type="entry name" value="Ubl_ubiquitin_like"/>
    <property type="match status" value="1"/>
</dbReference>
<dbReference type="OrthoDB" id="1640476at2759"/>
<dbReference type="SUPFAM" id="SSF54236">
    <property type="entry name" value="Ubiquitin-like"/>
    <property type="match status" value="1"/>
</dbReference>
<evidence type="ECO:0000313" key="4">
    <source>
        <dbReference type="Proteomes" id="UP000566819"/>
    </source>
</evidence>
<dbReference type="InterPro" id="IPR029071">
    <property type="entry name" value="Ubiquitin-like_domsf"/>
</dbReference>
<feature type="compositionally biased region" description="Polar residues" evidence="1">
    <location>
        <begin position="58"/>
        <end position="111"/>
    </location>
</feature>
<dbReference type="InterPro" id="IPR000626">
    <property type="entry name" value="Ubiquitin-like_dom"/>
</dbReference>
<dbReference type="Gene3D" id="1.20.225.20">
    <property type="entry name" value="Ub domain-containing protein, DC-UbP/UBTD2, N-terminal domain"/>
    <property type="match status" value="1"/>
</dbReference>
<organism evidence="3 4">
    <name type="scientific">Cudoniella acicularis</name>
    <dbReference type="NCBI Taxonomy" id="354080"/>
    <lineage>
        <taxon>Eukaryota</taxon>
        <taxon>Fungi</taxon>
        <taxon>Dikarya</taxon>
        <taxon>Ascomycota</taxon>
        <taxon>Pezizomycotina</taxon>
        <taxon>Leotiomycetes</taxon>
        <taxon>Helotiales</taxon>
        <taxon>Tricladiaceae</taxon>
        <taxon>Cudoniella</taxon>
    </lineage>
</organism>
<comment type="caution">
    <text evidence="3">The sequence shown here is derived from an EMBL/GenBank/DDBJ whole genome shotgun (WGS) entry which is preliminary data.</text>
</comment>
<dbReference type="PROSITE" id="PS50053">
    <property type="entry name" value="UBIQUITIN_2"/>
    <property type="match status" value="1"/>
</dbReference>
<dbReference type="InterPro" id="IPR039869">
    <property type="entry name" value="UBTD1/2"/>
</dbReference>
<evidence type="ECO:0000313" key="3">
    <source>
        <dbReference type="EMBL" id="KAF4633807.1"/>
    </source>
</evidence>
<evidence type="ECO:0000259" key="2">
    <source>
        <dbReference type="PROSITE" id="PS50053"/>
    </source>
</evidence>
<dbReference type="InterPro" id="IPR038169">
    <property type="entry name" value="DC-UbP/UBTD2_N_sf"/>
</dbReference>
<feature type="domain" description="Ubiquitin-like" evidence="2">
    <location>
        <begin position="268"/>
        <end position="330"/>
    </location>
</feature>
<gene>
    <name evidence="3" type="ORF">G7Y89_g4300</name>
</gene>
<feature type="compositionally biased region" description="Acidic residues" evidence="1">
    <location>
        <begin position="231"/>
        <end position="245"/>
    </location>
</feature>
<keyword evidence="4" id="KW-1185">Reference proteome</keyword>
<dbReference type="PANTHER" id="PTHR13609">
    <property type="entry name" value="UBIQUITIN DOMAIN CONTAINING 1 PROTEIN-RELATED"/>
    <property type="match status" value="1"/>
</dbReference>
<dbReference type="Proteomes" id="UP000566819">
    <property type="component" value="Unassembled WGS sequence"/>
</dbReference>
<dbReference type="InterPro" id="IPR032752">
    <property type="entry name" value="DC-UbP/UBTD2_N"/>
</dbReference>
<dbReference type="AlphaFoldDB" id="A0A8H4W4U4"/>
<dbReference type="Pfam" id="PF16455">
    <property type="entry name" value="UBD"/>
    <property type="match status" value="1"/>
</dbReference>
<feature type="region of interest" description="Disordered" evidence="1">
    <location>
        <begin position="225"/>
        <end position="245"/>
    </location>
</feature>
<name>A0A8H4W4U4_9HELO</name>
<dbReference type="EMBL" id="JAAMPI010000230">
    <property type="protein sequence ID" value="KAF4633807.1"/>
    <property type="molecule type" value="Genomic_DNA"/>
</dbReference>
<protein>
    <recommendedName>
        <fullName evidence="2">Ubiquitin-like domain-containing protein</fullName>
    </recommendedName>
</protein>
<proteinExistence type="predicted"/>
<accession>A0A8H4W4U4</accession>